<name>A0A5C8KNM6_9GAMM</name>
<dbReference type="InterPro" id="IPR000253">
    <property type="entry name" value="FHA_dom"/>
</dbReference>
<dbReference type="Proteomes" id="UP000321248">
    <property type="component" value="Unassembled WGS sequence"/>
</dbReference>
<protein>
    <submittedName>
        <fullName evidence="3">FHA domain-containing protein</fullName>
    </submittedName>
</protein>
<reference evidence="3 4" key="1">
    <citation type="submission" date="2019-08" db="EMBL/GenBank/DDBJ databases">
        <authorList>
            <person name="Karlyshev A.V."/>
        </authorList>
    </citation>
    <scope>NUCLEOTIDE SEQUENCE [LARGE SCALE GENOMIC DNA]</scope>
    <source>
        <strain evidence="3 4">Alg18-2.2</strain>
    </source>
</reference>
<dbReference type="SUPFAM" id="SSF49879">
    <property type="entry name" value="SMAD/FHA domain"/>
    <property type="match status" value="2"/>
</dbReference>
<dbReference type="SMART" id="SM00240">
    <property type="entry name" value="FHA"/>
    <property type="match status" value="2"/>
</dbReference>
<feature type="region of interest" description="Disordered" evidence="1">
    <location>
        <begin position="215"/>
        <end position="279"/>
    </location>
</feature>
<dbReference type="RefSeq" id="WP_147891510.1">
    <property type="nucleotide sequence ID" value="NZ_VRTS01000004.1"/>
</dbReference>
<dbReference type="AlphaFoldDB" id="A0A5C8KNM6"/>
<keyword evidence="4" id="KW-1185">Reference proteome</keyword>
<proteinExistence type="predicted"/>
<dbReference type="PROSITE" id="PS50006">
    <property type="entry name" value="FHA_DOMAIN"/>
    <property type="match status" value="1"/>
</dbReference>
<dbReference type="EMBL" id="VRTS01000004">
    <property type="protein sequence ID" value="TXK62587.1"/>
    <property type="molecule type" value="Genomic_DNA"/>
</dbReference>
<gene>
    <name evidence="3" type="ORF">FU658_07500</name>
</gene>
<dbReference type="InterPro" id="IPR008984">
    <property type="entry name" value="SMAD_FHA_dom_sf"/>
</dbReference>
<dbReference type="PANTHER" id="PTHR23308">
    <property type="entry name" value="NUCLEAR INHIBITOR OF PROTEIN PHOSPHATASE-1"/>
    <property type="match status" value="1"/>
</dbReference>
<feature type="compositionally biased region" description="Basic and acidic residues" evidence="1">
    <location>
        <begin position="237"/>
        <end position="249"/>
    </location>
</feature>
<evidence type="ECO:0000259" key="2">
    <source>
        <dbReference type="PROSITE" id="PS50006"/>
    </source>
</evidence>
<evidence type="ECO:0000256" key="1">
    <source>
        <dbReference type="SAM" id="MobiDB-lite"/>
    </source>
</evidence>
<evidence type="ECO:0000313" key="3">
    <source>
        <dbReference type="EMBL" id="TXK62587.1"/>
    </source>
</evidence>
<organism evidence="3 4">
    <name type="scientific">Alkalisalibacterium limincola</name>
    <dbReference type="NCBI Taxonomy" id="2699169"/>
    <lineage>
        <taxon>Bacteria</taxon>
        <taxon>Pseudomonadati</taxon>
        <taxon>Pseudomonadota</taxon>
        <taxon>Gammaproteobacteria</taxon>
        <taxon>Lysobacterales</taxon>
        <taxon>Lysobacteraceae</taxon>
        <taxon>Alkalisalibacterium</taxon>
    </lineage>
</organism>
<dbReference type="CDD" id="cd00060">
    <property type="entry name" value="FHA"/>
    <property type="match status" value="2"/>
</dbReference>
<dbReference type="Gene3D" id="2.60.200.20">
    <property type="match status" value="2"/>
</dbReference>
<feature type="domain" description="FHA" evidence="2">
    <location>
        <begin position="139"/>
        <end position="188"/>
    </location>
</feature>
<dbReference type="Pfam" id="PF00498">
    <property type="entry name" value="FHA"/>
    <property type="match status" value="1"/>
</dbReference>
<evidence type="ECO:0000313" key="4">
    <source>
        <dbReference type="Proteomes" id="UP000321248"/>
    </source>
</evidence>
<dbReference type="InterPro" id="IPR050923">
    <property type="entry name" value="Cell_Proc_Reg/RNA_Proc"/>
</dbReference>
<accession>A0A5C8KNM6</accession>
<sequence>MRLVFPNGEHGQVLLTPGLNRIGSGDDAVVVLRHAGVEAVHCDINISPTGASLVPARGAAVEVNGKSVHELIALRGGDVIGVGPVLARVVALQAATGQVGEGGEGDTDATRIRPAVPKLVLRGVSAPVFGKVFPLHATLVIGRAPECDLPIESEQVSRRHARVVPRDGSALVEDLGSSNGTYVNGRRVDSGELKPGQELRLDSVRFLLLEPGKPVPPPRRGLRSLAPVRGGAMAGDLGRRRGPRGDRGVVDGSRGVTCRRPASGASRQALRQVPSVSPA</sequence>
<comment type="caution">
    <text evidence="3">The sequence shown here is derived from an EMBL/GenBank/DDBJ whole genome shotgun (WGS) entry which is preliminary data.</text>
</comment>
<dbReference type="OrthoDB" id="9815482at2"/>